<protein>
    <submittedName>
        <fullName evidence="2">DUSAM domain-containing protein</fullName>
    </submittedName>
</protein>
<organism evidence="2 3">
    <name type="scientific">Stigmatella erecta</name>
    <dbReference type="NCBI Taxonomy" id="83460"/>
    <lineage>
        <taxon>Bacteria</taxon>
        <taxon>Pseudomonadati</taxon>
        <taxon>Myxococcota</taxon>
        <taxon>Myxococcia</taxon>
        <taxon>Myxococcales</taxon>
        <taxon>Cystobacterineae</taxon>
        <taxon>Archangiaceae</taxon>
        <taxon>Stigmatella</taxon>
    </lineage>
</organism>
<evidence type="ECO:0000313" key="3">
    <source>
        <dbReference type="Proteomes" id="UP000199181"/>
    </source>
</evidence>
<dbReference type="NCBIfam" id="TIGR02267">
    <property type="entry name" value="DUSAM domain"/>
    <property type="match status" value="2"/>
</dbReference>
<dbReference type="EMBL" id="FOIJ01000018">
    <property type="protein sequence ID" value="SEU34004.1"/>
    <property type="molecule type" value="Genomic_DNA"/>
</dbReference>
<accession>A0A1I0L3H8</accession>
<dbReference type="AlphaFoldDB" id="A0A1I0L3H8"/>
<dbReference type="InterPro" id="IPR011753">
    <property type="entry name" value="DUSAM_dom"/>
</dbReference>
<dbReference type="RefSeq" id="WP_093525032.1">
    <property type="nucleotide sequence ID" value="NZ_FOIJ01000018.1"/>
</dbReference>
<dbReference type="Proteomes" id="UP000199181">
    <property type="component" value="Unassembled WGS sequence"/>
</dbReference>
<evidence type="ECO:0000313" key="2">
    <source>
        <dbReference type="EMBL" id="SEU34004.1"/>
    </source>
</evidence>
<dbReference type="Pfam" id="PF09543">
    <property type="entry name" value="DUF2379"/>
    <property type="match status" value="2"/>
</dbReference>
<reference evidence="3" key="1">
    <citation type="submission" date="2016-10" db="EMBL/GenBank/DDBJ databases">
        <authorList>
            <person name="Varghese N."/>
            <person name="Submissions S."/>
        </authorList>
    </citation>
    <scope>NUCLEOTIDE SEQUENCE [LARGE SCALE GENOMIC DNA]</scope>
    <source>
        <strain evidence="3">DSM 16858</strain>
    </source>
</reference>
<sequence>MTDEDQLDWQRVEELDRRVLVQGEPLELSDETSSILSRGARLVAIGPEDTTAALRGGAAAINLLKEIKRRLREGSTRLGTADAQAERLRDKGDFAGARKMLEDALAAEAVPFYREQLTGRLEDLATLETVFLTGHVAEDFHPWSQVRALALRVQQGKPLELREDLRGFLRQTAPSVAISEAEAEEALKTVESTAALLAQMVKRMEDGKQRISRALYQMIRCQEEGDLDGARQQMRDVLAVEVVPLYRRAAEENLASLDEPTPAP</sequence>
<feature type="domain" description="DUSAM" evidence="1">
    <location>
        <begin position="143"/>
        <end position="256"/>
    </location>
</feature>
<evidence type="ECO:0000259" key="1">
    <source>
        <dbReference type="Pfam" id="PF09543"/>
    </source>
</evidence>
<feature type="domain" description="DUSAM" evidence="1">
    <location>
        <begin position="8"/>
        <end position="124"/>
    </location>
</feature>
<proteinExistence type="predicted"/>
<name>A0A1I0L3H8_9BACT</name>
<keyword evidence="3" id="KW-1185">Reference proteome</keyword>
<gene>
    <name evidence="2" type="ORF">SAMN05443639_11825</name>
</gene>